<keyword evidence="1" id="KW-0472">Membrane</keyword>
<feature type="transmembrane region" description="Helical" evidence="1">
    <location>
        <begin position="140"/>
        <end position="163"/>
    </location>
</feature>
<feature type="transmembrane region" description="Helical" evidence="1">
    <location>
        <begin position="239"/>
        <end position="257"/>
    </location>
</feature>
<dbReference type="RefSeq" id="WP_062171947.1">
    <property type="nucleotide sequence ID" value="NZ_MSRG01000024.1"/>
</dbReference>
<feature type="transmembrane region" description="Helical" evidence="1">
    <location>
        <begin position="213"/>
        <end position="233"/>
    </location>
</feature>
<dbReference type="AlphaFoldDB" id="A0A242N1C4"/>
<gene>
    <name evidence="2" type="ORF">PAMC26577_07580</name>
</gene>
<feature type="transmembrane region" description="Helical" evidence="1">
    <location>
        <begin position="67"/>
        <end position="88"/>
    </location>
</feature>
<feature type="transmembrane region" description="Helical" evidence="1">
    <location>
        <begin position="100"/>
        <end position="120"/>
    </location>
</feature>
<protein>
    <recommendedName>
        <fullName evidence="4">O-antigen polysaccharide polymerase Wzy</fullName>
    </recommendedName>
</protein>
<feature type="transmembrane region" description="Helical" evidence="1">
    <location>
        <begin position="448"/>
        <end position="466"/>
    </location>
</feature>
<feature type="transmembrane region" description="Helical" evidence="1">
    <location>
        <begin position="426"/>
        <end position="442"/>
    </location>
</feature>
<evidence type="ECO:0000313" key="3">
    <source>
        <dbReference type="Proteomes" id="UP000195221"/>
    </source>
</evidence>
<feature type="transmembrane region" description="Helical" evidence="1">
    <location>
        <begin position="391"/>
        <end position="414"/>
    </location>
</feature>
<sequence>MKPYSLTPRRTQPSVPMLVLAAIAVLVTMTAVFLGKLSATTATLSVVLAASILAIRPRNELLRLFKLFLLATFCVLPAWQLAAGDAIYLDLLKEDSTSVLLWFFLSVAGIWVLKISLDLAQRRLIERDNTPADQSGVTGLVYFFTLTSVAAIAFIYLKLGGYAKIVELYDERLQSSVTGYDPLGGLGIVQALANTAPLWIFVCLTLRPRCSRLMTTVAFAQIGVLGWLASGVFGNRQGIIFAYLFAASIYHFLVAPISRRTAKMSAILMAVVALVLMPIKFGIDYSDLGNLTERFADQRSLELSMGPVSFFLFRDLSRFDVQTQAIETVTKNTYDLPMGRSFVGAAASVIPKALWEDRPSTFAEEKSDIVNEVQSSGDAETTLLFGMPGEFLANFGLIGYVLSFSLPALLMVAVNSISGSRNRKWLPLKVVLMPLPFLFFLFDSNVLAYYVVRWIVLFALPMAFVLRFSEDHNKAAAFGGPTS</sequence>
<evidence type="ECO:0008006" key="4">
    <source>
        <dbReference type="Google" id="ProtNLM"/>
    </source>
</evidence>
<name>A0A242N1C4_CABSO</name>
<feature type="transmembrane region" description="Helical" evidence="1">
    <location>
        <begin position="15"/>
        <end position="33"/>
    </location>
</feature>
<organism evidence="2 3">
    <name type="scientific">Caballeronia sordidicola</name>
    <name type="common">Burkholderia sordidicola</name>
    <dbReference type="NCBI Taxonomy" id="196367"/>
    <lineage>
        <taxon>Bacteria</taxon>
        <taxon>Pseudomonadati</taxon>
        <taxon>Pseudomonadota</taxon>
        <taxon>Betaproteobacteria</taxon>
        <taxon>Burkholderiales</taxon>
        <taxon>Burkholderiaceae</taxon>
        <taxon>Caballeronia</taxon>
    </lineage>
</organism>
<reference evidence="2 3" key="1">
    <citation type="submission" date="2017-03" db="EMBL/GenBank/DDBJ databases">
        <title>Genome analysis of strain PAMC 26577.</title>
        <authorList>
            <person name="Oh H.-M."/>
            <person name="Yang J.-A."/>
        </authorList>
    </citation>
    <scope>NUCLEOTIDE SEQUENCE [LARGE SCALE GENOMIC DNA]</scope>
    <source>
        <strain evidence="2 3">PAMC 26577</strain>
    </source>
</reference>
<comment type="caution">
    <text evidence="2">The sequence shown here is derived from an EMBL/GenBank/DDBJ whole genome shotgun (WGS) entry which is preliminary data.</text>
</comment>
<dbReference type="Proteomes" id="UP000195221">
    <property type="component" value="Unassembled WGS sequence"/>
</dbReference>
<feature type="transmembrane region" description="Helical" evidence="1">
    <location>
        <begin position="183"/>
        <end position="206"/>
    </location>
</feature>
<keyword evidence="1" id="KW-1133">Transmembrane helix</keyword>
<proteinExistence type="predicted"/>
<keyword evidence="1" id="KW-0812">Transmembrane</keyword>
<accession>A0A242N1C4</accession>
<dbReference type="EMBL" id="NBTZ01000030">
    <property type="protein sequence ID" value="OTP77479.1"/>
    <property type="molecule type" value="Genomic_DNA"/>
</dbReference>
<feature type="transmembrane region" description="Helical" evidence="1">
    <location>
        <begin position="39"/>
        <end position="55"/>
    </location>
</feature>
<feature type="transmembrane region" description="Helical" evidence="1">
    <location>
        <begin position="264"/>
        <end position="283"/>
    </location>
</feature>
<evidence type="ECO:0000256" key="1">
    <source>
        <dbReference type="SAM" id="Phobius"/>
    </source>
</evidence>
<evidence type="ECO:0000313" key="2">
    <source>
        <dbReference type="EMBL" id="OTP77479.1"/>
    </source>
</evidence>